<dbReference type="InterPro" id="IPR024775">
    <property type="entry name" value="DinB-like"/>
</dbReference>
<gene>
    <name evidence="2" type="ORF">KDA27_01350</name>
</gene>
<reference evidence="2" key="1">
    <citation type="submission" date="2020-04" db="EMBL/GenBank/DDBJ databases">
        <authorList>
            <person name="Zhang T."/>
        </authorList>
    </citation>
    <scope>NUCLEOTIDE SEQUENCE</scope>
    <source>
        <strain evidence="2">HKST-UBA02</strain>
    </source>
</reference>
<dbReference type="SUPFAM" id="SSF109854">
    <property type="entry name" value="DinB/YfiT-like putative metalloenzymes"/>
    <property type="match status" value="1"/>
</dbReference>
<evidence type="ECO:0000259" key="1">
    <source>
        <dbReference type="Pfam" id="PF12867"/>
    </source>
</evidence>
<dbReference type="AlphaFoldDB" id="A0A956N868"/>
<dbReference type="Proteomes" id="UP000739538">
    <property type="component" value="Unassembled WGS sequence"/>
</dbReference>
<feature type="domain" description="DinB-like" evidence="1">
    <location>
        <begin position="12"/>
        <end position="150"/>
    </location>
</feature>
<protein>
    <submittedName>
        <fullName evidence="2">DinB family protein</fullName>
    </submittedName>
</protein>
<organism evidence="2 3">
    <name type="scientific">Eiseniibacteriota bacterium</name>
    <dbReference type="NCBI Taxonomy" id="2212470"/>
    <lineage>
        <taxon>Bacteria</taxon>
        <taxon>Candidatus Eiseniibacteriota</taxon>
    </lineage>
</organism>
<sequence length="174" mass="20044">MEFDLAHALAILERTPTVLRALLAGLPDAWTVPNEGGESWSATDVVGHLIDGEEADWIPRLEIVLEQGENRTFRPFDRTRHETEQRGVSLADRLDRFERLRRENLTRLTELRITSEQLLFEAEHPAFGTVTGRQLLATWVVHDLGHLAQISRVMAKQYRDEVGPWQEYLSVLHR</sequence>
<dbReference type="Pfam" id="PF12867">
    <property type="entry name" value="DinB_2"/>
    <property type="match status" value="1"/>
</dbReference>
<dbReference type="EMBL" id="JAGQHS010000003">
    <property type="protein sequence ID" value="MCA9754419.1"/>
    <property type="molecule type" value="Genomic_DNA"/>
</dbReference>
<evidence type="ECO:0000313" key="2">
    <source>
        <dbReference type="EMBL" id="MCA9754419.1"/>
    </source>
</evidence>
<name>A0A956N868_UNCEI</name>
<reference evidence="2" key="2">
    <citation type="journal article" date="2021" name="Microbiome">
        <title>Successional dynamics and alternative stable states in a saline activated sludge microbial community over 9 years.</title>
        <authorList>
            <person name="Wang Y."/>
            <person name="Ye J."/>
            <person name="Ju F."/>
            <person name="Liu L."/>
            <person name="Boyd J.A."/>
            <person name="Deng Y."/>
            <person name="Parks D.H."/>
            <person name="Jiang X."/>
            <person name="Yin X."/>
            <person name="Woodcroft B.J."/>
            <person name="Tyson G.W."/>
            <person name="Hugenholtz P."/>
            <person name="Polz M.F."/>
            <person name="Zhang T."/>
        </authorList>
    </citation>
    <scope>NUCLEOTIDE SEQUENCE</scope>
    <source>
        <strain evidence="2">HKST-UBA02</strain>
    </source>
</reference>
<evidence type="ECO:0000313" key="3">
    <source>
        <dbReference type="Proteomes" id="UP000739538"/>
    </source>
</evidence>
<proteinExistence type="predicted"/>
<dbReference type="Gene3D" id="1.20.120.450">
    <property type="entry name" value="dinb family like domain"/>
    <property type="match status" value="1"/>
</dbReference>
<accession>A0A956N868</accession>
<comment type="caution">
    <text evidence="2">The sequence shown here is derived from an EMBL/GenBank/DDBJ whole genome shotgun (WGS) entry which is preliminary data.</text>
</comment>
<dbReference type="InterPro" id="IPR034660">
    <property type="entry name" value="DinB/YfiT-like"/>
</dbReference>